<reference evidence="3 4" key="1">
    <citation type="submission" date="2019-11" db="EMBL/GenBank/DDBJ databases">
        <title>Draft genome sequence of Paludibacterium sp. dN18-1.</title>
        <authorList>
            <person name="Im W.-T."/>
        </authorList>
    </citation>
    <scope>NUCLEOTIDE SEQUENCE [LARGE SCALE GENOMIC DNA]</scope>
    <source>
        <strain evidence="4">dN 18-1</strain>
    </source>
</reference>
<dbReference type="PANTHER" id="PTHR34039:SF1">
    <property type="entry name" value="UPF0102 PROTEIN YRAN"/>
    <property type="match status" value="1"/>
</dbReference>
<comment type="similarity">
    <text evidence="1 2">Belongs to the UPF0102 family.</text>
</comment>
<proteinExistence type="inferred from homology"/>
<dbReference type="InterPro" id="IPR003509">
    <property type="entry name" value="UPF0102_YraN-like"/>
</dbReference>
<dbReference type="Gene3D" id="3.40.1350.10">
    <property type="match status" value="1"/>
</dbReference>
<accession>A0A844GFE7</accession>
<dbReference type="HAMAP" id="MF_00048">
    <property type="entry name" value="UPF0102"/>
    <property type="match status" value="1"/>
</dbReference>
<dbReference type="PANTHER" id="PTHR34039">
    <property type="entry name" value="UPF0102 PROTEIN YRAN"/>
    <property type="match status" value="1"/>
</dbReference>
<evidence type="ECO:0000256" key="2">
    <source>
        <dbReference type="HAMAP-Rule" id="MF_00048"/>
    </source>
</evidence>
<dbReference type="NCBIfam" id="TIGR00252">
    <property type="entry name" value="YraN family protein"/>
    <property type="match status" value="1"/>
</dbReference>
<dbReference type="InterPro" id="IPR011856">
    <property type="entry name" value="tRNA_endonuc-like_dom_sf"/>
</dbReference>
<gene>
    <name evidence="3" type="ORF">GKE73_09215</name>
</gene>
<evidence type="ECO:0000313" key="4">
    <source>
        <dbReference type="Proteomes" id="UP000446658"/>
    </source>
</evidence>
<dbReference type="Proteomes" id="UP000446658">
    <property type="component" value="Unassembled WGS sequence"/>
</dbReference>
<dbReference type="InterPro" id="IPR011335">
    <property type="entry name" value="Restrct_endonuc-II-like"/>
</dbReference>
<keyword evidence="4" id="KW-1185">Reference proteome</keyword>
<dbReference type="EMBL" id="WLYX01000001">
    <property type="protein sequence ID" value="MTD33255.1"/>
    <property type="molecule type" value="Genomic_DNA"/>
</dbReference>
<protein>
    <recommendedName>
        <fullName evidence="2">UPF0102 protein GKE73_09215</fullName>
    </recommendedName>
</protein>
<comment type="caution">
    <text evidence="3">The sequence shown here is derived from an EMBL/GenBank/DDBJ whole genome shotgun (WGS) entry which is preliminary data.</text>
</comment>
<dbReference type="Pfam" id="PF02021">
    <property type="entry name" value="UPF0102"/>
    <property type="match status" value="1"/>
</dbReference>
<dbReference type="AlphaFoldDB" id="A0A844GFE7"/>
<dbReference type="GO" id="GO:0003676">
    <property type="term" value="F:nucleic acid binding"/>
    <property type="evidence" value="ECO:0007669"/>
    <property type="project" value="InterPro"/>
</dbReference>
<organism evidence="3 4">
    <name type="scientific">Paludibacterium denitrificans</name>
    <dbReference type="NCBI Taxonomy" id="2675226"/>
    <lineage>
        <taxon>Bacteria</taxon>
        <taxon>Pseudomonadati</taxon>
        <taxon>Pseudomonadota</taxon>
        <taxon>Betaproteobacteria</taxon>
        <taxon>Neisseriales</taxon>
        <taxon>Chromobacteriaceae</taxon>
        <taxon>Paludibacterium</taxon>
    </lineage>
</organism>
<dbReference type="SUPFAM" id="SSF52980">
    <property type="entry name" value="Restriction endonuclease-like"/>
    <property type="match status" value="1"/>
</dbReference>
<name>A0A844GFE7_9NEIS</name>
<dbReference type="RefSeq" id="WP_230370062.1">
    <property type="nucleotide sequence ID" value="NZ_WLYX01000001.1"/>
</dbReference>
<sequence length="111" mass="12414">MNPTGQLAEDRALLFLQQQGLQLVERNWHCRGGELDLVMRDGGSWIFVEVRHRADNRFGGAAESITPAKQKKLMHAAEVYLASKAIQAPCRFDAVLTVGNQPPVWLKNIFA</sequence>
<evidence type="ECO:0000256" key="1">
    <source>
        <dbReference type="ARBA" id="ARBA00006738"/>
    </source>
</evidence>
<evidence type="ECO:0000313" key="3">
    <source>
        <dbReference type="EMBL" id="MTD33255.1"/>
    </source>
</evidence>
<dbReference type="NCBIfam" id="NF009150">
    <property type="entry name" value="PRK12497.1-3"/>
    <property type="match status" value="1"/>
</dbReference>